<name>A0ABV2ZTZ4_9ACTN</name>
<dbReference type="Proteomes" id="UP001550739">
    <property type="component" value="Unassembled WGS sequence"/>
</dbReference>
<dbReference type="Gene3D" id="1.10.357.10">
    <property type="entry name" value="Tetracycline Repressor, domain 2"/>
    <property type="match status" value="1"/>
</dbReference>
<evidence type="ECO:0000313" key="1">
    <source>
        <dbReference type="EMBL" id="MEU3786029.1"/>
    </source>
</evidence>
<reference evidence="1 2" key="1">
    <citation type="submission" date="2024-06" db="EMBL/GenBank/DDBJ databases">
        <title>The Natural Products Discovery Center: Release of the First 8490 Sequenced Strains for Exploring Actinobacteria Biosynthetic Diversity.</title>
        <authorList>
            <person name="Kalkreuter E."/>
            <person name="Kautsar S.A."/>
            <person name="Yang D."/>
            <person name="Bader C.D."/>
            <person name="Teijaro C.N."/>
            <person name="Fluegel L."/>
            <person name="Davis C.M."/>
            <person name="Simpson J.R."/>
            <person name="Lauterbach L."/>
            <person name="Steele A.D."/>
            <person name="Gui C."/>
            <person name="Meng S."/>
            <person name="Li G."/>
            <person name="Viehrig K."/>
            <person name="Ye F."/>
            <person name="Su P."/>
            <person name="Kiefer A.F."/>
            <person name="Nichols A."/>
            <person name="Cepeda A.J."/>
            <person name="Yan W."/>
            <person name="Fan B."/>
            <person name="Jiang Y."/>
            <person name="Adhikari A."/>
            <person name="Zheng C.-J."/>
            <person name="Schuster L."/>
            <person name="Cowan T.M."/>
            <person name="Smanski M.J."/>
            <person name="Chevrette M.G."/>
            <person name="De Carvalho L.P.S."/>
            <person name="Shen B."/>
        </authorList>
    </citation>
    <scope>NUCLEOTIDE SEQUENCE [LARGE SCALE GENOMIC DNA]</scope>
    <source>
        <strain evidence="1 2">NPDC033843</strain>
    </source>
</reference>
<evidence type="ECO:0000313" key="2">
    <source>
        <dbReference type="Proteomes" id="UP001550739"/>
    </source>
</evidence>
<dbReference type="EMBL" id="JBEZVE010000025">
    <property type="protein sequence ID" value="MEU3786029.1"/>
    <property type="molecule type" value="Genomic_DNA"/>
</dbReference>
<accession>A0ABV2ZTZ4</accession>
<proteinExistence type="predicted"/>
<comment type="caution">
    <text evidence="1">The sequence shown here is derived from an EMBL/GenBank/DDBJ whole genome shotgun (WGS) entry which is preliminary data.</text>
</comment>
<protein>
    <submittedName>
        <fullName evidence="1">TetR/AcrR family transcriptional regulator</fullName>
    </submittedName>
</protein>
<keyword evidence="2" id="KW-1185">Reference proteome</keyword>
<sequence length="182" mass="20589">MIRRRRTRQEERSVCERAKVAPRAIYDRTASKEALFLAVYEHGFSRIRADEEAFDREERWTGLDARTLVVEAAAEFAGLFERHAAFLKLMVLLSGAHSEVYRRARAYTAQMADRFTAVVLGAAHEITHPDPERAVRLCFSTVFAALMMRVGYGPDFAAPAAGTDAFLRHLTQTAVRYLFGCE</sequence>
<dbReference type="RefSeq" id="WP_334581800.1">
    <property type="nucleotide sequence ID" value="NZ_JBEZVE010000025.1"/>
</dbReference>
<organism evidence="1 2">
    <name type="scientific">Streptomyces sp. 900129855</name>
    <dbReference type="NCBI Taxonomy" id="3155129"/>
    <lineage>
        <taxon>Bacteria</taxon>
        <taxon>Bacillati</taxon>
        <taxon>Actinomycetota</taxon>
        <taxon>Actinomycetes</taxon>
        <taxon>Kitasatosporales</taxon>
        <taxon>Streptomycetaceae</taxon>
        <taxon>Streptomyces</taxon>
    </lineage>
</organism>
<gene>
    <name evidence="1" type="ORF">AB0E89_36760</name>
</gene>